<protein>
    <submittedName>
        <fullName evidence="1">Uncharacterized protein</fullName>
    </submittedName>
</protein>
<organism evidence="1 2">
    <name type="scientific">Paramecium sonneborni</name>
    <dbReference type="NCBI Taxonomy" id="65129"/>
    <lineage>
        <taxon>Eukaryota</taxon>
        <taxon>Sar</taxon>
        <taxon>Alveolata</taxon>
        <taxon>Ciliophora</taxon>
        <taxon>Intramacronucleata</taxon>
        <taxon>Oligohymenophorea</taxon>
        <taxon>Peniculida</taxon>
        <taxon>Parameciidae</taxon>
        <taxon>Paramecium</taxon>
    </lineage>
</organism>
<dbReference type="AlphaFoldDB" id="A0A8S1KNY9"/>
<name>A0A8S1KNY9_9CILI</name>
<sequence length="530" mass="63068">MNQELEMIQKKREMFRVQIRRKQNEHIFQQKRQFLKETSNSQDWQTPLDQIFQQAIQSNIITTHQQTLQLLFSNLTNMLKNDYSIKSDLKSFLSFMFFNLQYLQLNESQNWITIDLLDIIIICLQDIQQTFQDSEENENILNFDQKLIELLNNILIFIASLSSQINMSQQSVQIQQIVLFIINILHYLHDLNQFEIVCKLIINIILERSEQYITLIQESVFPQIILHKYEDLSLQQNYRVLYQIYLYFGQITGICPLKYGTQLFQETFELQTVIKCQPTNIDQNYYSCVEQYFYFLQNITQNIEENKPRTYQLFNILIDQEIVAKVANYLLQLRYEFQIIHGYGYQFLINLSMIQSSYSMEKLISQNVFKLVLFQINDQINLQYLIYPLLSNLLTTNKQQTKQMIFDSGILGKVYVGFQTALNGNSQHGCLEIIQCIVNMFQNITLLQQQQLIQKGMLECLLEYIIQLELDQLDMKTVEEIYGTLNEQNQINPQLKFNEQFKNKSKMIYENLDDDCDIVFFINNIINITD</sequence>
<dbReference type="Proteomes" id="UP000692954">
    <property type="component" value="Unassembled WGS sequence"/>
</dbReference>
<reference evidence="1" key="1">
    <citation type="submission" date="2021-01" db="EMBL/GenBank/DDBJ databases">
        <authorList>
            <consortium name="Genoscope - CEA"/>
            <person name="William W."/>
        </authorList>
    </citation>
    <scope>NUCLEOTIDE SEQUENCE</scope>
</reference>
<evidence type="ECO:0000313" key="1">
    <source>
        <dbReference type="EMBL" id="CAD8054782.1"/>
    </source>
</evidence>
<comment type="caution">
    <text evidence="1">The sequence shown here is derived from an EMBL/GenBank/DDBJ whole genome shotgun (WGS) entry which is preliminary data.</text>
</comment>
<accession>A0A8S1KNY9</accession>
<dbReference type="OrthoDB" id="10364721at2759"/>
<dbReference type="EMBL" id="CAJJDN010000008">
    <property type="protein sequence ID" value="CAD8054782.1"/>
    <property type="molecule type" value="Genomic_DNA"/>
</dbReference>
<keyword evidence="2" id="KW-1185">Reference proteome</keyword>
<gene>
    <name evidence="1" type="ORF">PSON_ATCC_30995.1.T0080469</name>
</gene>
<evidence type="ECO:0000313" key="2">
    <source>
        <dbReference type="Proteomes" id="UP000692954"/>
    </source>
</evidence>
<proteinExistence type="predicted"/>